<organism evidence="2 3">
    <name type="scientific">Liparis tanakae</name>
    <name type="common">Tanaka's snailfish</name>
    <dbReference type="NCBI Taxonomy" id="230148"/>
    <lineage>
        <taxon>Eukaryota</taxon>
        <taxon>Metazoa</taxon>
        <taxon>Chordata</taxon>
        <taxon>Craniata</taxon>
        <taxon>Vertebrata</taxon>
        <taxon>Euteleostomi</taxon>
        <taxon>Actinopterygii</taxon>
        <taxon>Neopterygii</taxon>
        <taxon>Teleostei</taxon>
        <taxon>Neoteleostei</taxon>
        <taxon>Acanthomorphata</taxon>
        <taxon>Eupercaria</taxon>
        <taxon>Perciformes</taxon>
        <taxon>Cottioidei</taxon>
        <taxon>Cottales</taxon>
        <taxon>Liparidae</taxon>
        <taxon>Liparis</taxon>
    </lineage>
</organism>
<evidence type="ECO:0000313" key="2">
    <source>
        <dbReference type="EMBL" id="TNN27122.1"/>
    </source>
</evidence>
<name>A0A4Z2EFN0_9TELE</name>
<reference evidence="2 3" key="1">
    <citation type="submission" date="2019-03" db="EMBL/GenBank/DDBJ databases">
        <title>First draft genome of Liparis tanakae, snailfish: a comprehensive survey of snailfish specific genes.</title>
        <authorList>
            <person name="Kim W."/>
            <person name="Song I."/>
            <person name="Jeong J.-H."/>
            <person name="Kim D."/>
            <person name="Kim S."/>
            <person name="Ryu S."/>
            <person name="Song J.Y."/>
            <person name="Lee S.K."/>
        </authorList>
    </citation>
    <scope>NUCLEOTIDE SEQUENCE [LARGE SCALE GENOMIC DNA]</scope>
    <source>
        <tissue evidence="2">Muscle</tissue>
    </source>
</reference>
<keyword evidence="3" id="KW-1185">Reference proteome</keyword>
<evidence type="ECO:0000313" key="3">
    <source>
        <dbReference type="Proteomes" id="UP000314294"/>
    </source>
</evidence>
<dbReference type="EMBL" id="SRLO01008843">
    <property type="protein sequence ID" value="TNN27122.1"/>
    <property type="molecule type" value="Genomic_DNA"/>
</dbReference>
<feature type="compositionally biased region" description="Basic residues" evidence="1">
    <location>
        <begin position="26"/>
        <end position="36"/>
    </location>
</feature>
<gene>
    <name evidence="2" type="ORF">EYF80_062735</name>
</gene>
<sequence length="48" mass="5459">MRRRRFSVSSSFVFGRGAPVWTKRTQSLHRPKRNKRNSAPVGGKSSLS</sequence>
<dbReference type="AlphaFoldDB" id="A0A4Z2EFN0"/>
<feature type="region of interest" description="Disordered" evidence="1">
    <location>
        <begin position="19"/>
        <end position="48"/>
    </location>
</feature>
<evidence type="ECO:0000256" key="1">
    <source>
        <dbReference type="SAM" id="MobiDB-lite"/>
    </source>
</evidence>
<protein>
    <submittedName>
        <fullName evidence="2">Uncharacterized protein</fullName>
    </submittedName>
</protein>
<dbReference type="Proteomes" id="UP000314294">
    <property type="component" value="Unassembled WGS sequence"/>
</dbReference>
<proteinExistence type="predicted"/>
<comment type="caution">
    <text evidence="2">The sequence shown here is derived from an EMBL/GenBank/DDBJ whole genome shotgun (WGS) entry which is preliminary data.</text>
</comment>
<accession>A0A4Z2EFN0</accession>